<name>A0AAV0Z790_VICFA</name>
<gene>
    <name evidence="2" type="ORF">VFH_I082120</name>
</gene>
<keyword evidence="1" id="KW-1133">Transmembrane helix</keyword>
<feature type="transmembrane region" description="Helical" evidence="1">
    <location>
        <begin position="93"/>
        <end position="115"/>
    </location>
</feature>
<feature type="transmembrane region" description="Helical" evidence="1">
    <location>
        <begin position="26"/>
        <end position="44"/>
    </location>
</feature>
<proteinExistence type="predicted"/>
<reference evidence="2 3" key="1">
    <citation type="submission" date="2023-01" db="EMBL/GenBank/DDBJ databases">
        <authorList>
            <person name="Kreplak J."/>
        </authorList>
    </citation>
    <scope>NUCLEOTIDE SEQUENCE [LARGE SCALE GENOMIC DNA]</scope>
</reference>
<evidence type="ECO:0000313" key="2">
    <source>
        <dbReference type="EMBL" id="CAI8593254.1"/>
    </source>
</evidence>
<dbReference type="AlphaFoldDB" id="A0AAV0Z790"/>
<keyword evidence="1" id="KW-0812">Transmembrane</keyword>
<keyword evidence="1" id="KW-0472">Membrane</keyword>
<sequence length="138" mass="15926">MPKFGLLVILCHSSKSNFRIFTRLKTYLILNFIILEALGPAGTIQHSPLITTTIAWHQLLTPPHALFFFSQVLSLSFFNIIFMSPLLSNSHAILLFEFLTSLFTSFIFSVIYFFFNMRKIRISVRIWKFSLAGFILAN</sequence>
<protein>
    <submittedName>
        <fullName evidence="2">Uncharacterized protein</fullName>
    </submittedName>
</protein>
<dbReference type="EMBL" id="OX451735">
    <property type="protein sequence ID" value="CAI8593254.1"/>
    <property type="molecule type" value="Genomic_DNA"/>
</dbReference>
<feature type="transmembrane region" description="Helical" evidence="1">
    <location>
        <begin position="65"/>
        <end position="87"/>
    </location>
</feature>
<keyword evidence="3" id="KW-1185">Reference proteome</keyword>
<evidence type="ECO:0000256" key="1">
    <source>
        <dbReference type="SAM" id="Phobius"/>
    </source>
</evidence>
<accession>A0AAV0Z790</accession>
<evidence type="ECO:0000313" key="3">
    <source>
        <dbReference type="Proteomes" id="UP001157006"/>
    </source>
</evidence>
<dbReference type="Proteomes" id="UP001157006">
    <property type="component" value="Chromosome 1S"/>
</dbReference>
<organism evidence="2 3">
    <name type="scientific">Vicia faba</name>
    <name type="common">Broad bean</name>
    <name type="synonym">Faba vulgaris</name>
    <dbReference type="NCBI Taxonomy" id="3906"/>
    <lineage>
        <taxon>Eukaryota</taxon>
        <taxon>Viridiplantae</taxon>
        <taxon>Streptophyta</taxon>
        <taxon>Embryophyta</taxon>
        <taxon>Tracheophyta</taxon>
        <taxon>Spermatophyta</taxon>
        <taxon>Magnoliopsida</taxon>
        <taxon>eudicotyledons</taxon>
        <taxon>Gunneridae</taxon>
        <taxon>Pentapetalae</taxon>
        <taxon>rosids</taxon>
        <taxon>fabids</taxon>
        <taxon>Fabales</taxon>
        <taxon>Fabaceae</taxon>
        <taxon>Papilionoideae</taxon>
        <taxon>50 kb inversion clade</taxon>
        <taxon>NPAAA clade</taxon>
        <taxon>Hologalegina</taxon>
        <taxon>IRL clade</taxon>
        <taxon>Fabeae</taxon>
        <taxon>Vicia</taxon>
    </lineage>
</organism>